<feature type="domain" description="B30.2/SPRY" evidence="11">
    <location>
        <begin position="278"/>
        <end position="463"/>
    </location>
</feature>
<dbReference type="InterPro" id="IPR018957">
    <property type="entry name" value="Znf_C3HC4_RING-type"/>
</dbReference>
<dbReference type="PROSITE" id="PS00518">
    <property type="entry name" value="ZF_RING_1"/>
    <property type="match status" value="1"/>
</dbReference>
<reference evidence="12" key="2">
    <citation type="submission" date="2025-09" db="UniProtKB">
        <authorList>
            <consortium name="Ensembl"/>
        </authorList>
    </citation>
    <scope>IDENTIFICATION</scope>
</reference>
<dbReference type="CDD" id="cd12893">
    <property type="entry name" value="SPRY_PRY_TRIM35"/>
    <property type="match status" value="1"/>
</dbReference>
<dbReference type="SUPFAM" id="SSF57850">
    <property type="entry name" value="RING/U-box"/>
    <property type="match status" value="1"/>
</dbReference>
<dbReference type="InterPro" id="IPR006574">
    <property type="entry name" value="PRY"/>
</dbReference>
<feature type="domain" description="RING-type" evidence="9">
    <location>
        <begin position="22"/>
        <end position="62"/>
    </location>
</feature>
<keyword evidence="4" id="KW-0479">Metal-binding</keyword>
<proteinExistence type="inferred from homology"/>
<dbReference type="Pfam" id="PF00622">
    <property type="entry name" value="SPRY"/>
    <property type="match status" value="1"/>
</dbReference>
<feature type="domain" description="B box-type" evidence="10">
    <location>
        <begin position="93"/>
        <end position="133"/>
    </location>
</feature>
<reference evidence="12" key="1">
    <citation type="submission" date="2025-08" db="UniProtKB">
        <authorList>
            <consortium name="Ensembl"/>
        </authorList>
    </citation>
    <scope>IDENTIFICATION</scope>
</reference>
<dbReference type="AlphaFoldDB" id="A0A8C6UI21"/>
<keyword evidence="8" id="KW-0175">Coiled coil</keyword>
<evidence type="ECO:0000256" key="4">
    <source>
        <dbReference type="ARBA" id="ARBA00022723"/>
    </source>
</evidence>
<keyword evidence="3" id="KW-0963">Cytoplasm</keyword>
<dbReference type="Gene3D" id="3.30.40.10">
    <property type="entry name" value="Zinc/RING finger domain, C3HC4 (zinc finger)"/>
    <property type="match status" value="1"/>
</dbReference>
<evidence type="ECO:0000256" key="3">
    <source>
        <dbReference type="ARBA" id="ARBA00022490"/>
    </source>
</evidence>
<sequence length="463" mass="52939">FLFKESQVYFTQVSAVDDDLTCAVCLDIFKEPVTLGCHHSFCHSCLESHWDQAKAKTCPVCKRKSSKDNTIINFALKQRCIAKQSPEKQSSERRAGACAAHPETPSFFCLDEARVVCPVCEFSRHIQHTVVPLEQAEIQLKQQLLTELQSLLKHREEAQSLHQLYKNLRQHSEKQASVCEAHIRAEFSRFRRFLQEEEELRLKAVREEQSRQAQTVNPELGRIRVTLASVEQSIQELQTQLQRTQEDFIFSYKPAQTHSPQLPPQPGPGLLLNQAGLLGNLAFKVWQKMGKIVQFSPVILDPNTAHSNLRPSEDLTRLGTSQDYLEFPDNPERFSKCVCVLGSEEFSSGTHVWDVEVGDHPHWFIGVAKESVDRKGEPHLRPENGFWCLAFYKNDYLTAHKTLFISKCPKKVRVQLNCDKGTVSFYDLSDMSPIHTYKDSFTEKLFPYFHIGPSKVTSECCVL</sequence>
<evidence type="ECO:0000256" key="7">
    <source>
        <dbReference type="PROSITE-ProRule" id="PRU00024"/>
    </source>
</evidence>
<comment type="subcellular location">
    <subcellularLocation>
        <location evidence="1">Cytoplasm</location>
    </subcellularLocation>
</comment>
<keyword evidence="6" id="KW-0862">Zinc</keyword>
<dbReference type="InterPro" id="IPR043136">
    <property type="entry name" value="B30.2/SPRY_sf"/>
</dbReference>
<dbReference type="Pfam" id="PF00643">
    <property type="entry name" value="zf-B_box"/>
    <property type="match status" value="1"/>
</dbReference>
<organism evidence="12 13">
    <name type="scientific">Neogobius melanostomus</name>
    <name type="common">round goby</name>
    <dbReference type="NCBI Taxonomy" id="47308"/>
    <lineage>
        <taxon>Eukaryota</taxon>
        <taxon>Metazoa</taxon>
        <taxon>Chordata</taxon>
        <taxon>Craniata</taxon>
        <taxon>Vertebrata</taxon>
        <taxon>Euteleostomi</taxon>
        <taxon>Actinopterygii</taxon>
        <taxon>Neopterygii</taxon>
        <taxon>Teleostei</taxon>
        <taxon>Neoteleostei</taxon>
        <taxon>Acanthomorphata</taxon>
        <taxon>Gobiaria</taxon>
        <taxon>Gobiiformes</taxon>
        <taxon>Gobioidei</taxon>
        <taxon>Gobiidae</taxon>
        <taxon>Benthophilinae</taxon>
        <taxon>Neogobiini</taxon>
        <taxon>Neogobius</taxon>
    </lineage>
</organism>
<evidence type="ECO:0000256" key="5">
    <source>
        <dbReference type="ARBA" id="ARBA00022771"/>
    </source>
</evidence>
<dbReference type="Pfam" id="PF13765">
    <property type="entry name" value="PRY"/>
    <property type="match status" value="1"/>
</dbReference>
<keyword evidence="13" id="KW-1185">Reference proteome</keyword>
<dbReference type="PROSITE" id="PS50089">
    <property type="entry name" value="ZF_RING_2"/>
    <property type="match status" value="1"/>
</dbReference>
<name>A0A8C6UI21_9GOBI</name>
<dbReference type="PROSITE" id="PS00028">
    <property type="entry name" value="ZINC_FINGER_C2H2_1"/>
    <property type="match status" value="1"/>
</dbReference>
<dbReference type="InterPro" id="IPR013087">
    <property type="entry name" value="Znf_C2H2_type"/>
</dbReference>
<dbReference type="InterPro" id="IPR003879">
    <property type="entry name" value="Butyrophylin_SPRY"/>
</dbReference>
<dbReference type="Gene3D" id="2.60.120.920">
    <property type="match status" value="1"/>
</dbReference>
<dbReference type="FunFam" id="2.60.120.920:FF:000004">
    <property type="entry name" value="Butyrophilin subfamily 1 member A1"/>
    <property type="match status" value="1"/>
</dbReference>
<comment type="similarity">
    <text evidence="2">Belongs to the TRIM/RBCC family.</text>
</comment>
<dbReference type="Pfam" id="PF00097">
    <property type="entry name" value="zf-C3HC4"/>
    <property type="match status" value="1"/>
</dbReference>
<feature type="coiled-coil region" evidence="8">
    <location>
        <begin position="141"/>
        <end position="171"/>
    </location>
</feature>
<evidence type="ECO:0000256" key="1">
    <source>
        <dbReference type="ARBA" id="ARBA00004496"/>
    </source>
</evidence>
<dbReference type="InterPro" id="IPR017907">
    <property type="entry name" value="Znf_RING_CS"/>
</dbReference>
<evidence type="ECO:0000256" key="8">
    <source>
        <dbReference type="SAM" id="Coils"/>
    </source>
</evidence>
<dbReference type="PRINTS" id="PR01407">
    <property type="entry name" value="BUTYPHLNCDUF"/>
</dbReference>
<accession>A0A8C6UI21</accession>
<dbReference type="InterPro" id="IPR000315">
    <property type="entry name" value="Znf_B-box"/>
</dbReference>
<dbReference type="SMART" id="SM00449">
    <property type="entry name" value="SPRY"/>
    <property type="match status" value="1"/>
</dbReference>
<evidence type="ECO:0000259" key="11">
    <source>
        <dbReference type="PROSITE" id="PS50188"/>
    </source>
</evidence>
<dbReference type="Ensembl" id="ENSNMLT00000038124.1">
    <property type="protein sequence ID" value="ENSNMLP00000034234.1"/>
    <property type="gene ID" value="ENSNMLG00000021336.1"/>
</dbReference>
<dbReference type="InterPro" id="IPR050143">
    <property type="entry name" value="TRIM/RBCC"/>
</dbReference>
<evidence type="ECO:0000256" key="2">
    <source>
        <dbReference type="ARBA" id="ARBA00008518"/>
    </source>
</evidence>
<dbReference type="PROSITE" id="PS50119">
    <property type="entry name" value="ZF_BBOX"/>
    <property type="match status" value="1"/>
</dbReference>
<protein>
    <submittedName>
        <fullName evidence="12">Uncharacterized protein</fullName>
    </submittedName>
</protein>
<dbReference type="InterPro" id="IPR013320">
    <property type="entry name" value="ConA-like_dom_sf"/>
</dbReference>
<dbReference type="Proteomes" id="UP000694523">
    <property type="component" value="Unplaced"/>
</dbReference>
<dbReference type="SMART" id="SM00589">
    <property type="entry name" value="PRY"/>
    <property type="match status" value="1"/>
</dbReference>
<dbReference type="GO" id="GO:0005737">
    <property type="term" value="C:cytoplasm"/>
    <property type="evidence" value="ECO:0007669"/>
    <property type="project" value="UniProtKB-SubCell"/>
</dbReference>
<dbReference type="PROSITE" id="PS50188">
    <property type="entry name" value="B302_SPRY"/>
    <property type="match status" value="1"/>
</dbReference>
<evidence type="ECO:0000256" key="6">
    <source>
        <dbReference type="ARBA" id="ARBA00022833"/>
    </source>
</evidence>
<dbReference type="SUPFAM" id="SSF57845">
    <property type="entry name" value="B-box zinc-binding domain"/>
    <property type="match status" value="1"/>
</dbReference>
<evidence type="ECO:0000313" key="13">
    <source>
        <dbReference type="Proteomes" id="UP000694523"/>
    </source>
</evidence>
<dbReference type="SUPFAM" id="SSF49899">
    <property type="entry name" value="Concanavalin A-like lectins/glucanases"/>
    <property type="match status" value="1"/>
</dbReference>
<dbReference type="GO" id="GO:0008270">
    <property type="term" value="F:zinc ion binding"/>
    <property type="evidence" value="ECO:0007669"/>
    <property type="project" value="UniProtKB-KW"/>
</dbReference>
<evidence type="ECO:0000259" key="10">
    <source>
        <dbReference type="PROSITE" id="PS50119"/>
    </source>
</evidence>
<evidence type="ECO:0000259" key="9">
    <source>
        <dbReference type="PROSITE" id="PS50089"/>
    </source>
</evidence>
<dbReference type="Gene3D" id="3.30.160.60">
    <property type="entry name" value="Classic Zinc Finger"/>
    <property type="match status" value="1"/>
</dbReference>
<dbReference type="SMART" id="SM00336">
    <property type="entry name" value="BBOX"/>
    <property type="match status" value="1"/>
</dbReference>
<evidence type="ECO:0000313" key="12">
    <source>
        <dbReference type="Ensembl" id="ENSNMLP00000034234.1"/>
    </source>
</evidence>
<dbReference type="InterPro" id="IPR001841">
    <property type="entry name" value="Znf_RING"/>
</dbReference>
<dbReference type="SMART" id="SM00184">
    <property type="entry name" value="RING"/>
    <property type="match status" value="1"/>
</dbReference>
<dbReference type="InterPro" id="IPR013083">
    <property type="entry name" value="Znf_RING/FYVE/PHD"/>
</dbReference>
<dbReference type="InterPro" id="IPR003877">
    <property type="entry name" value="SPRY_dom"/>
</dbReference>
<dbReference type="PANTHER" id="PTHR24103">
    <property type="entry name" value="E3 UBIQUITIN-PROTEIN LIGASE TRIM"/>
    <property type="match status" value="1"/>
</dbReference>
<dbReference type="InterPro" id="IPR001870">
    <property type="entry name" value="B30.2/SPRY"/>
</dbReference>
<keyword evidence="5 7" id="KW-0863">Zinc-finger</keyword>